<feature type="compositionally biased region" description="Polar residues" evidence="1">
    <location>
        <begin position="52"/>
        <end position="72"/>
    </location>
</feature>
<dbReference type="EMBL" id="SSTE01015881">
    <property type="protein sequence ID" value="KAA0043046.1"/>
    <property type="molecule type" value="Genomic_DNA"/>
</dbReference>
<protein>
    <submittedName>
        <fullName evidence="2">Gamma-aminobutyrate transaminase POP2</fullName>
    </submittedName>
</protein>
<evidence type="ECO:0000256" key="1">
    <source>
        <dbReference type="SAM" id="MobiDB-lite"/>
    </source>
</evidence>
<comment type="caution">
    <text evidence="2">The sequence shown here is derived from an EMBL/GenBank/DDBJ whole genome shotgun (WGS) entry which is preliminary data.</text>
</comment>
<gene>
    <name evidence="2" type="ORF">E6C27_scaffold75G001290</name>
</gene>
<proteinExistence type="predicted"/>
<evidence type="ECO:0000313" key="3">
    <source>
        <dbReference type="Proteomes" id="UP000321393"/>
    </source>
</evidence>
<evidence type="ECO:0000313" key="2">
    <source>
        <dbReference type="EMBL" id="KAA0043046.1"/>
    </source>
</evidence>
<feature type="region of interest" description="Disordered" evidence="1">
    <location>
        <begin position="52"/>
        <end position="74"/>
    </location>
</feature>
<sequence>MFQTIFDESLMASGTRQNTQHLRDTMSSFSNDFDETDAMFLKFVEDLNNPMGRSSSVDDNSGTPQPSPTLTPWKTCPFSTPRVGALRSRQWKDFDVDHPWHGEAYFATCCSLQSGDRHYFFVLNFNDQAMNSFIEHQMLSTFKEFRGDCHRHLDYAEACANRPSHILNQMLEFQSQPTLEDSQPLSRDEICEMC</sequence>
<dbReference type="AlphaFoldDB" id="A0A5A7TM04"/>
<dbReference type="Proteomes" id="UP000321393">
    <property type="component" value="Unassembled WGS sequence"/>
</dbReference>
<organism evidence="2 3">
    <name type="scientific">Cucumis melo var. makuwa</name>
    <name type="common">Oriental melon</name>
    <dbReference type="NCBI Taxonomy" id="1194695"/>
    <lineage>
        <taxon>Eukaryota</taxon>
        <taxon>Viridiplantae</taxon>
        <taxon>Streptophyta</taxon>
        <taxon>Embryophyta</taxon>
        <taxon>Tracheophyta</taxon>
        <taxon>Spermatophyta</taxon>
        <taxon>Magnoliopsida</taxon>
        <taxon>eudicotyledons</taxon>
        <taxon>Gunneridae</taxon>
        <taxon>Pentapetalae</taxon>
        <taxon>rosids</taxon>
        <taxon>fabids</taxon>
        <taxon>Cucurbitales</taxon>
        <taxon>Cucurbitaceae</taxon>
        <taxon>Benincaseae</taxon>
        <taxon>Cucumis</taxon>
    </lineage>
</organism>
<name>A0A5A7TM04_CUCMM</name>
<reference evidence="2 3" key="1">
    <citation type="submission" date="2019-08" db="EMBL/GenBank/DDBJ databases">
        <title>Draft genome sequences of two oriental melons (Cucumis melo L. var makuwa).</title>
        <authorList>
            <person name="Kwon S.-Y."/>
        </authorList>
    </citation>
    <scope>NUCLEOTIDE SEQUENCE [LARGE SCALE GENOMIC DNA]</scope>
    <source>
        <strain evidence="3">cv. SW 3</strain>
        <tissue evidence="2">Leaf</tissue>
    </source>
</reference>
<accession>A0A5A7TM04</accession>